<dbReference type="Proteomes" id="UP000656244">
    <property type="component" value="Unassembled WGS sequence"/>
</dbReference>
<evidence type="ECO:0000313" key="2">
    <source>
        <dbReference type="Proteomes" id="UP000656244"/>
    </source>
</evidence>
<dbReference type="AlphaFoldDB" id="A0A923HEA2"/>
<accession>A0A923HEA2</accession>
<evidence type="ECO:0008006" key="3">
    <source>
        <dbReference type="Google" id="ProtNLM"/>
    </source>
</evidence>
<evidence type="ECO:0000313" key="1">
    <source>
        <dbReference type="EMBL" id="MBC3759566.1"/>
    </source>
</evidence>
<dbReference type="PROSITE" id="PS51257">
    <property type="entry name" value="PROKAR_LIPOPROTEIN"/>
    <property type="match status" value="1"/>
</dbReference>
<dbReference type="InterPro" id="IPR011050">
    <property type="entry name" value="Pectin_lyase_fold/virulence"/>
</dbReference>
<reference evidence="1" key="1">
    <citation type="submission" date="2020-08" db="EMBL/GenBank/DDBJ databases">
        <title>Hyunsoonleella sp. strain SJ7 genome sequencing and assembly.</title>
        <authorList>
            <person name="Kim I."/>
        </authorList>
    </citation>
    <scope>NUCLEOTIDE SEQUENCE</scope>
    <source>
        <strain evidence="1">SJ7</strain>
    </source>
</reference>
<protein>
    <recommendedName>
        <fullName evidence="3">Right-handed parallel beta-helix repeat-containing protein</fullName>
    </recommendedName>
</protein>
<dbReference type="RefSeq" id="WP_186563538.1">
    <property type="nucleotide sequence ID" value="NZ_JACNMF010000005.1"/>
</dbReference>
<comment type="caution">
    <text evidence="1">The sequence shown here is derived from an EMBL/GenBank/DDBJ whole genome shotgun (WGS) entry which is preliminary data.</text>
</comment>
<name>A0A923HEA2_9FLAO</name>
<gene>
    <name evidence="1" type="ORF">H7U19_14205</name>
</gene>
<dbReference type="EMBL" id="JACNMF010000005">
    <property type="protein sequence ID" value="MBC3759566.1"/>
    <property type="molecule type" value="Genomic_DNA"/>
</dbReference>
<organism evidence="1 2">
    <name type="scientific">Hyunsoonleella aquatilis</name>
    <dbReference type="NCBI Taxonomy" id="2762758"/>
    <lineage>
        <taxon>Bacteria</taxon>
        <taxon>Pseudomonadati</taxon>
        <taxon>Bacteroidota</taxon>
        <taxon>Flavobacteriia</taxon>
        <taxon>Flavobacteriales</taxon>
        <taxon>Flavobacteriaceae</taxon>
    </lineage>
</organism>
<sequence>MKRHFYFLITIGFLILWSSCRKDFEFSPSTGSLEFSKDTVYLDTIFKNIGSSTYNLKVYNRSDEDILIPTLKLGRGEDSQYRLNVDGIAGKTFENIELLAKDSMFIFVETTFNTDITPITSNEMLHTDAIEFDSGGNLQKVELVTLIKDAIFLFPERDGDTKIIETLTLNIGGELIETDLPGRELEANQLTLTNEKPYVIYGFMAVPTGQTLTIEAGARLHFHENSGIIVQAGASINVNGAYSPDQETLDNEVIFEGDRLEPGFAERPGQWGTIWLLEGSVNNVFNYATIKNALVGILSDGNATGPNNKLTITNSQIYNSGSFGILGRGTSISGENLVLNNAGQSSLAATLGGKYNFTHCTIANYWNNSFRPLPALLINNFILDEENNATVTDLIEANFNNCVIYGNDNPEFLLDEIEDEAVEFNFKFTNCLVRFEDRNDNFEGPNYNFDNTDHYEGMIFNRDPNFLDTNKNLLIIGEDSAANGRGNASFASQVPNDILGVSRTTSPDLGAYQHITFPEEQ</sequence>
<dbReference type="SUPFAM" id="SSF51126">
    <property type="entry name" value="Pectin lyase-like"/>
    <property type="match status" value="1"/>
</dbReference>
<proteinExistence type="predicted"/>
<keyword evidence="2" id="KW-1185">Reference proteome</keyword>